<accession>A0ACC6KSY6</accession>
<comment type="caution">
    <text evidence="1">The sequence shown here is derived from an EMBL/GenBank/DDBJ whole genome shotgun (WGS) entry which is preliminary data.</text>
</comment>
<evidence type="ECO:0000313" key="1">
    <source>
        <dbReference type="EMBL" id="MDR6782331.1"/>
    </source>
</evidence>
<keyword evidence="2" id="KW-1185">Reference proteome</keyword>
<dbReference type="EMBL" id="JAVDTF010000001">
    <property type="protein sequence ID" value="MDR6782331.1"/>
    <property type="molecule type" value="Genomic_DNA"/>
</dbReference>
<proteinExistence type="predicted"/>
<protein>
    <submittedName>
        <fullName evidence="1">CRP-like cAMP-binding protein</fullName>
    </submittedName>
</protein>
<dbReference type="Proteomes" id="UP001246858">
    <property type="component" value="Unassembled WGS sequence"/>
</dbReference>
<gene>
    <name evidence="1" type="ORF">J2X78_000883</name>
</gene>
<reference evidence="1" key="1">
    <citation type="submission" date="2023-07" db="EMBL/GenBank/DDBJ databases">
        <title>Sorghum-associated microbial communities from plants grown in Nebraska, USA.</title>
        <authorList>
            <person name="Schachtman D."/>
        </authorList>
    </citation>
    <scope>NUCLEOTIDE SEQUENCE</scope>
    <source>
        <strain evidence="1">2697</strain>
    </source>
</reference>
<name>A0ACC6KSY6_9SPHI</name>
<evidence type="ECO:0000313" key="2">
    <source>
        <dbReference type="Proteomes" id="UP001246858"/>
    </source>
</evidence>
<sequence>MTNFKNELNGERLERIIRKEIMPKLEAHGGEQSEEFITRFIKRSKLRPFAKDQYLEESRDFADGKLFYLISGIARTVYYPTANDKPVIPRIWKKGEVIFDVNSFKNETERIESIQMLEEGEAITISYDSIKELLKDFPNMVSFLLCLQAERENYSRYYQRLLKLAAEESVAMYLQDNPGIEHRINKDIIALYLGISRSKFSSAYTLYKQKLQLFFI</sequence>
<organism evidence="1 2">
    <name type="scientific">Pedobacter africanus</name>
    <dbReference type="NCBI Taxonomy" id="151894"/>
    <lineage>
        <taxon>Bacteria</taxon>
        <taxon>Pseudomonadati</taxon>
        <taxon>Bacteroidota</taxon>
        <taxon>Sphingobacteriia</taxon>
        <taxon>Sphingobacteriales</taxon>
        <taxon>Sphingobacteriaceae</taxon>
        <taxon>Pedobacter</taxon>
    </lineage>
</organism>